<accession>X1SBQ3</accession>
<protein>
    <submittedName>
        <fullName evidence="1">Uncharacterized protein</fullName>
    </submittedName>
</protein>
<dbReference type="AlphaFoldDB" id="X1SBQ3"/>
<organism evidence="1">
    <name type="scientific">marine sediment metagenome</name>
    <dbReference type="NCBI Taxonomy" id="412755"/>
    <lineage>
        <taxon>unclassified sequences</taxon>
        <taxon>metagenomes</taxon>
        <taxon>ecological metagenomes</taxon>
    </lineage>
</organism>
<name>X1SBQ3_9ZZZZ</name>
<comment type="caution">
    <text evidence="1">The sequence shown here is derived from an EMBL/GenBank/DDBJ whole genome shotgun (WGS) entry which is preliminary data.</text>
</comment>
<proteinExistence type="predicted"/>
<sequence>MSNKVLRGKKAIPRCSVEGCQHEPVYHLGRGGWRTIYTEGPFKTDFLCEEHRESWFDFHRKYSALYDKGSQPGEDGWPEEAEKNWNIFLKWVKGERFEVCPFCNRTF</sequence>
<evidence type="ECO:0000313" key="1">
    <source>
        <dbReference type="EMBL" id="GAI90413.1"/>
    </source>
</evidence>
<gene>
    <name evidence="1" type="ORF">S12H4_34372</name>
</gene>
<reference evidence="1" key="1">
    <citation type="journal article" date="2014" name="Front. Microbiol.">
        <title>High frequency of phylogenetically diverse reductive dehalogenase-homologous genes in deep subseafloor sedimentary metagenomes.</title>
        <authorList>
            <person name="Kawai M."/>
            <person name="Futagami T."/>
            <person name="Toyoda A."/>
            <person name="Takaki Y."/>
            <person name="Nishi S."/>
            <person name="Hori S."/>
            <person name="Arai W."/>
            <person name="Tsubouchi T."/>
            <person name="Morono Y."/>
            <person name="Uchiyama I."/>
            <person name="Ito T."/>
            <person name="Fujiyama A."/>
            <person name="Inagaki F."/>
            <person name="Takami H."/>
        </authorList>
    </citation>
    <scope>NUCLEOTIDE SEQUENCE</scope>
    <source>
        <strain evidence="1">Expedition CK06-06</strain>
    </source>
</reference>
<dbReference type="EMBL" id="BARW01020333">
    <property type="protein sequence ID" value="GAI90413.1"/>
    <property type="molecule type" value="Genomic_DNA"/>
</dbReference>